<comment type="caution">
    <text evidence="1">The sequence shown here is derived from an EMBL/GenBank/DDBJ whole genome shotgun (WGS) entry which is preliminary data.</text>
</comment>
<dbReference type="EMBL" id="VHII01000020">
    <property type="protein sequence ID" value="KAF1374592.1"/>
    <property type="molecule type" value="Genomic_DNA"/>
</dbReference>
<dbReference type="AlphaFoldDB" id="A0A6A5EKT1"/>
<keyword evidence="2" id="KW-1185">Reference proteome</keyword>
<organism evidence="1 2">
    <name type="scientific">Perca fluviatilis</name>
    <name type="common">European perch</name>
    <dbReference type="NCBI Taxonomy" id="8168"/>
    <lineage>
        <taxon>Eukaryota</taxon>
        <taxon>Metazoa</taxon>
        <taxon>Chordata</taxon>
        <taxon>Craniata</taxon>
        <taxon>Vertebrata</taxon>
        <taxon>Euteleostomi</taxon>
        <taxon>Actinopterygii</taxon>
        <taxon>Neopterygii</taxon>
        <taxon>Teleostei</taxon>
        <taxon>Neoteleostei</taxon>
        <taxon>Acanthomorphata</taxon>
        <taxon>Eupercaria</taxon>
        <taxon>Perciformes</taxon>
        <taxon>Percoidei</taxon>
        <taxon>Percidae</taxon>
        <taxon>Percinae</taxon>
        <taxon>Perca</taxon>
    </lineage>
</organism>
<sequence length="76" mass="8323">MLFPWLGLRDCLNLIGEFVVVVCTSQTWSPRSALTFTPVVVDLETIAASLGKLEDSTITAGMKDFPPWITLTLHSA</sequence>
<name>A0A6A5EKT1_PERFL</name>
<evidence type="ECO:0000313" key="1">
    <source>
        <dbReference type="EMBL" id="KAF1374592.1"/>
    </source>
</evidence>
<dbReference type="Proteomes" id="UP000465112">
    <property type="component" value="Chromosome 20"/>
</dbReference>
<accession>A0A6A5EKT1</accession>
<gene>
    <name evidence="1" type="ORF">PFLUV_G00230690</name>
</gene>
<evidence type="ECO:0000313" key="2">
    <source>
        <dbReference type="Proteomes" id="UP000465112"/>
    </source>
</evidence>
<reference evidence="1 2" key="1">
    <citation type="submission" date="2019-06" db="EMBL/GenBank/DDBJ databases">
        <title>A chromosome-scale genome assembly of the European perch, Perca fluviatilis.</title>
        <authorList>
            <person name="Roques C."/>
            <person name="Zahm M."/>
            <person name="Cabau C."/>
            <person name="Klopp C."/>
            <person name="Bouchez O."/>
            <person name="Donnadieu C."/>
            <person name="Kuhl H."/>
            <person name="Gislard M."/>
            <person name="Guendouz S."/>
            <person name="Journot L."/>
            <person name="Haffray P."/>
            <person name="Bestin A."/>
            <person name="Morvezen R."/>
            <person name="Feron R."/>
            <person name="Wen M."/>
            <person name="Jouanno E."/>
            <person name="Herpin A."/>
            <person name="Schartl M."/>
            <person name="Postlethwait J."/>
            <person name="Schaerlinger B."/>
            <person name="Chardard D."/>
            <person name="Lecocq T."/>
            <person name="Poncet C."/>
            <person name="Jaffrelo L."/>
            <person name="Lampietro C."/>
            <person name="Guiguen Y."/>
        </authorList>
    </citation>
    <scope>NUCLEOTIDE SEQUENCE [LARGE SCALE GENOMIC DNA]</scope>
    <source>
        <tissue evidence="1">Blood</tissue>
    </source>
</reference>
<proteinExistence type="predicted"/>
<protein>
    <submittedName>
        <fullName evidence="1">Uncharacterized protein</fullName>
    </submittedName>
</protein>